<feature type="non-terminal residue" evidence="2">
    <location>
        <position position="80"/>
    </location>
</feature>
<dbReference type="GO" id="GO:0016787">
    <property type="term" value="F:hydrolase activity"/>
    <property type="evidence" value="ECO:0007669"/>
    <property type="project" value="UniProtKB-KW"/>
</dbReference>
<dbReference type="Pfam" id="PF13439">
    <property type="entry name" value="Glyco_transf_4"/>
    <property type="match status" value="1"/>
</dbReference>
<organism evidence="2 3">
    <name type="scientific">Marinobacter nauticus</name>
    <name type="common">Marinobacter hydrocarbonoclasticus</name>
    <name type="synonym">Marinobacter aquaeolei</name>
    <dbReference type="NCBI Taxonomy" id="2743"/>
    <lineage>
        <taxon>Bacteria</taxon>
        <taxon>Pseudomonadati</taxon>
        <taxon>Pseudomonadota</taxon>
        <taxon>Gammaproteobacteria</taxon>
        <taxon>Pseudomonadales</taxon>
        <taxon>Marinobacteraceae</taxon>
        <taxon>Marinobacter</taxon>
    </lineage>
</organism>
<evidence type="ECO:0000313" key="2">
    <source>
        <dbReference type="EMBL" id="HAC28896.1"/>
    </source>
</evidence>
<dbReference type="EMBL" id="DLYI01000186">
    <property type="protein sequence ID" value="HAC28896.1"/>
    <property type="molecule type" value="Genomic_DNA"/>
</dbReference>
<gene>
    <name evidence="2" type="ORF">DCF82_13940</name>
</gene>
<dbReference type="Proteomes" id="UP000261325">
    <property type="component" value="Unassembled WGS sequence"/>
</dbReference>
<sequence length="80" mass="8963">WQKQRPDGIYVATQGPLGVAAVNAARSLALPVSSGFHTNFHQYSRYYGAGLLERLLCAYGRWFHNRTAITLVPTGRMQRV</sequence>
<comment type="caution">
    <text evidence="2">The sequence shown here is derived from an EMBL/GenBank/DDBJ whole genome shotgun (WGS) entry which is preliminary data.</text>
</comment>
<protein>
    <submittedName>
        <fullName evidence="2">Glycoside hydrolase</fullName>
    </submittedName>
</protein>
<dbReference type="GO" id="GO:0016757">
    <property type="term" value="F:glycosyltransferase activity"/>
    <property type="evidence" value="ECO:0007669"/>
    <property type="project" value="UniProtKB-ARBA"/>
</dbReference>
<proteinExistence type="predicted"/>
<feature type="non-terminal residue" evidence="2">
    <location>
        <position position="1"/>
    </location>
</feature>
<keyword evidence="2" id="KW-0378">Hydrolase</keyword>
<dbReference type="AlphaFoldDB" id="A0A3B8WHD8"/>
<evidence type="ECO:0000313" key="3">
    <source>
        <dbReference type="Proteomes" id="UP000261325"/>
    </source>
</evidence>
<evidence type="ECO:0000259" key="1">
    <source>
        <dbReference type="Pfam" id="PF13439"/>
    </source>
</evidence>
<dbReference type="InterPro" id="IPR028098">
    <property type="entry name" value="Glyco_trans_4-like_N"/>
</dbReference>
<accession>A0A3B8WHD8</accession>
<feature type="domain" description="Glycosyltransferase subfamily 4-like N-terminal" evidence="1">
    <location>
        <begin position="2"/>
        <end position="79"/>
    </location>
</feature>
<reference evidence="2 3" key="1">
    <citation type="journal article" date="2018" name="Nat. Biotechnol.">
        <title>A standardized bacterial taxonomy based on genome phylogeny substantially revises the tree of life.</title>
        <authorList>
            <person name="Parks D.H."/>
            <person name="Chuvochina M."/>
            <person name="Waite D.W."/>
            <person name="Rinke C."/>
            <person name="Skarshewski A."/>
            <person name="Chaumeil P.A."/>
            <person name="Hugenholtz P."/>
        </authorList>
    </citation>
    <scope>NUCLEOTIDE SEQUENCE [LARGE SCALE GENOMIC DNA]</scope>
    <source>
        <strain evidence="2">UBA9049</strain>
    </source>
</reference>
<name>A0A3B8WHD8_MARNT</name>